<evidence type="ECO:0000256" key="3">
    <source>
        <dbReference type="ARBA" id="ARBA00022475"/>
    </source>
</evidence>
<feature type="transmembrane region" description="Helical" evidence="8">
    <location>
        <begin position="7"/>
        <end position="27"/>
    </location>
</feature>
<evidence type="ECO:0000256" key="7">
    <source>
        <dbReference type="ARBA" id="ARBA00023136"/>
    </source>
</evidence>
<feature type="non-terminal residue" evidence="9">
    <location>
        <position position="168"/>
    </location>
</feature>
<reference evidence="9 10" key="1">
    <citation type="submission" date="2019-12" db="EMBL/GenBank/DDBJ databases">
        <title>Enteriobacteria Tanzani isolates_10432.</title>
        <authorList>
            <person name="Subbiah M."/>
            <person name="Call D."/>
        </authorList>
    </citation>
    <scope>NUCLEOTIDE SEQUENCE [LARGE SCALE GENOMIC DNA]</scope>
    <source>
        <strain evidence="9 10">10432wF6</strain>
    </source>
</reference>
<evidence type="ECO:0000256" key="1">
    <source>
        <dbReference type="ARBA" id="ARBA00004651"/>
    </source>
</evidence>
<dbReference type="SUPFAM" id="SSF118215">
    <property type="entry name" value="Proton glutamate symport protein"/>
    <property type="match status" value="1"/>
</dbReference>
<comment type="subcellular location">
    <subcellularLocation>
        <location evidence="1">Cell membrane</location>
        <topology evidence="1">Multi-pass membrane protein</topology>
    </subcellularLocation>
</comment>
<comment type="caution">
    <text evidence="9">The sequence shown here is derived from an EMBL/GenBank/DDBJ whole genome shotgun (WGS) entry which is preliminary data.</text>
</comment>
<dbReference type="EMBL" id="WTMY01001607">
    <property type="protein sequence ID" value="MWL50768.1"/>
    <property type="molecule type" value="Genomic_DNA"/>
</dbReference>
<accession>A0A6L7AB91</accession>
<evidence type="ECO:0000256" key="5">
    <source>
        <dbReference type="ARBA" id="ARBA00022847"/>
    </source>
</evidence>
<keyword evidence="6 8" id="KW-1133">Transmembrane helix</keyword>
<gene>
    <name evidence="9" type="ORF">GQM04_35845</name>
</gene>
<evidence type="ECO:0000313" key="9">
    <source>
        <dbReference type="EMBL" id="MWL50768.1"/>
    </source>
</evidence>
<evidence type="ECO:0000256" key="4">
    <source>
        <dbReference type="ARBA" id="ARBA00022692"/>
    </source>
</evidence>
<keyword evidence="2" id="KW-0813">Transport</keyword>
<organism evidence="9 10">
    <name type="scientific">Escherichia coli</name>
    <dbReference type="NCBI Taxonomy" id="562"/>
    <lineage>
        <taxon>Bacteria</taxon>
        <taxon>Pseudomonadati</taxon>
        <taxon>Pseudomonadota</taxon>
        <taxon>Gammaproteobacteria</taxon>
        <taxon>Enterobacterales</taxon>
        <taxon>Enterobacteriaceae</taxon>
        <taxon>Escherichia</taxon>
    </lineage>
</organism>
<name>A0A6L7AB91_ECOLX</name>
<evidence type="ECO:0000256" key="2">
    <source>
        <dbReference type="ARBA" id="ARBA00022448"/>
    </source>
</evidence>
<dbReference type="InterPro" id="IPR018107">
    <property type="entry name" value="Na-dicarboxylate_symporter_CS"/>
</dbReference>
<dbReference type="AlphaFoldDB" id="A0A6L7AB91"/>
<evidence type="ECO:0000313" key="10">
    <source>
        <dbReference type="Proteomes" id="UP000487258"/>
    </source>
</evidence>
<dbReference type="Pfam" id="PF00375">
    <property type="entry name" value="SDF"/>
    <property type="match status" value="1"/>
</dbReference>
<dbReference type="InterPro" id="IPR001991">
    <property type="entry name" value="Na-dicarboxylate_symporter"/>
</dbReference>
<dbReference type="PRINTS" id="PR00173">
    <property type="entry name" value="EDTRNSPORT"/>
</dbReference>
<feature type="transmembrane region" description="Helical" evidence="8">
    <location>
        <begin position="47"/>
        <end position="72"/>
    </location>
</feature>
<protein>
    <submittedName>
        <fullName evidence="9">Cation:dicarboxylase symporter family transporter</fullName>
    </submittedName>
</protein>
<proteinExistence type="predicted"/>
<dbReference type="InterPro" id="IPR036458">
    <property type="entry name" value="Na:dicarbo_symporter_sf"/>
</dbReference>
<dbReference type="PROSITE" id="PS00713">
    <property type="entry name" value="NA_DICARBOXYL_SYMP_1"/>
    <property type="match status" value="1"/>
</dbReference>
<dbReference type="PANTHER" id="PTHR42865:SF7">
    <property type="entry name" value="PROTON_GLUTAMATE-ASPARTATE SYMPORTER"/>
    <property type="match status" value="1"/>
</dbReference>
<evidence type="ECO:0000256" key="6">
    <source>
        <dbReference type="ARBA" id="ARBA00022989"/>
    </source>
</evidence>
<dbReference type="GO" id="GO:0015293">
    <property type="term" value="F:symporter activity"/>
    <property type="evidence" value="ECO:0007669"/>
    <property type="project" value="UniProtKB-KW"/>
</dbReference>
<dbReference type="GO" id="GO:0006835">
    <property type="term" value="P:dicarboxylic acid transport"/>
    <property type="evidence" value="ECO:0007669"/>
    <property type="project" value="TreeGrafter"/>
</dbReference>
<keyword evidence="5" id="KW-0769">Symport</keyword>
<dbReference type="Proteomes" id="UP000487258">
    <property type="component" value="Unassembled WGS sequence"/>
</dbReference>
<dbReference type="Gene3D" id="1.10.3860.10">
    <property type="entry name" value="Sodium:dicarboxylate symporter"/>
    <property type="match status" value="1"/>
</dbReference>
<dbReference type="GO" id="GO:0005886">
    <property type="term" value="C:plasma membrane"/>
    <property type="evidence" value="ECO:0007669"/>
    <property type="project" value="UniProtKB-SubCell"/>
</dbReference>
<dbReference type="RefSeq" id="WP_160446764.1">
    <property type="nucleotide sequence ID" value="NZ_WTMY01001607.1"/>
</dbReference>
<keyword evidence="7 8" id="KW-0472">Membrane</keyword>
<sequence>MKNIKFSLAWQILFAMVLGILLGSYLHYHSDSRDWLVVNLLSPAGDIFIHLIKMIVVPIVISTLVVGIAGVGDAKQLGRIGAKTIIYFEVITTVAIILGITLANVFQPGAGVDMSQLATVDISKYRSTTEAVQSSSHGIMGTILSLVPTNIVASMAKGEMLPIIFFSV</sequence>
<dbReference type="PANTHER" id="PTHR42865">
    <property type="entry name" value="PROTON/GLUTAMATE-ASPARTATE SYMPORTER"/>
    <property type="match status" value="1"/>
</dbReference>
<keyword evidence="3" id="KW-1003">Cell membrane</keyword>
<evidence type="ECO:0000256" key="8">
    <source>
        <dbReference type="SAM" id="Phobius"/>
    </source>
</evidence>
<feature type="transmembrane region" description="Helical" evidence="8">
    <location>
        <begin position="84"/>
        <end position="106"/>
    </location>
</feature>
<keyword evidence="4 8" id="KW-0812">Transmembrane</keyword>